<proteinExistence type="predicted"/>
<comment type="caution">
    <text evidence="1">The sequence shown here is derived from an EMBL/GenBank/DDBJ whole genome shotgun (WGS) entry which is preliminary data.</text>
</comment>
<accession>A0AAV1K1U1</accession>
<keyword evidence="2" id="KW-1185">Reference proteome</keyword>
<evidence type="ECO:0000313" key="2">
    <source>
        <dbReference type="Proteomes" id="UP001497472"/>
    </source>
</evidence>
<dbReference type="Proteomes" id="UP001497472">
    <property type="component" value="Unassembled WGS sequence"/>
</dbReference>
<organism evidence="1 2">
    <name type="scientific">Leptosia nina</name>
    <dbReference type="NCBI Taxonomy" id="320188"/>
    <lineage>
        <taxon>Eukaryota</taxon>
        <taxon>Metazoa</taxon>
        <taxon>Ecdysozoa</taxon>
        <taxon>Arthropoda</taxon>
        <taxon>Hexapoda</taxon>
        <taxon>Insecta</taxon>
        <taxon>Pterygota</taxon>
        <taxon>Neoptera</taxon>
        <taxon>Endopterygota</taxon>
        <taxon>Lepidoptera</taxon>
        <taxon>Glossata</taxon>
        <taxon>Ditrysia</taxon>
        <taxon>Papilionoidea</taxon>
        <taxon>Pieridae</taxon>
        <taxon>Pierinae</taxon>
        <taxon>Leptosia</taxon>
    </lineage>
</organism>
<protein>
    <submittedName>
        <fullName evidence="1">Uncharacterized protein</fullName>
    </submittedName>
</protein>
<name>A0AAV1K1U1_9NEOP</name>
<sequence>MDTLAKFDKFRYSCGVRVVKEMDLKSIGFYPHRFESCASEYEIDRVNFGRSWYRERLRDIVSEPISLRVRRRAGLRARLAIGSAPIITPLNLSINKKATNCVCHLYVKNDDVNLLVFIQNDRVIAPVVSSFVV</sequence>
<gene>
    <name evidence="1" type="ORF">LNINA_LOCUS14522</name>
</gene>
<evidence type="ECO:0000313" key="1">
    <source>
        <dbReference type="EMBL" id="CAK1555728.1"/>
    </source>
</evidence>
<dbReference type="AlphaFoldDB" id="A0AAV1K1U1"/>
<reference evidence="1 2" key="1">
    <citation type="submission" date="2023-11" db="EMBL/GenBank/DDBJ databases">
        <authorList>
            <person name="Okamura Y."/>
        </authorList>
    </citation>
    <scope>NUCLEOTIDE SEQUENCE [LARGE SCALE GENOMIC DNA]</scope>
</reference>
<dbReference type="EMBL" id="CAVLEF010000280">
    <property type="protein sequence ID" value="CAK1555728.1"/>
    <property type="molecule type" value="Genomic_DNA"/>
</dbReference>